<organism evidence="3 4">
    <name type="scientific">Shimia aestuarii</name>
    <dbReference type="NCBI Taxonomy" id="254406"/>
    <lineage>
        <taxon>Bacteria</taxon>
        <taxon>Pseudomonadati</taxon>
        <taxon>Pseudomonadota</taxon>
        <taxon>Alphaproteobacteria</taxon>
        <taxon>Rhodobacterales</taxon>
        <taxon>Roseobacteraceae</taxon>
    </lineage>
</organism>
<dbReference type="CDD" id="cd07302">
    <property type="entry name" value="CHD"/>
    <property type="match status" value="1"/>
</dbReference>
<evidence type="ECO:0000313" key="4">
    <source>
        <dbReference type="Proteomes" id="UP000199144"/>
    </source>
</evidence>
<dbReference type="GO" id="GO:0004016">
    <property type="term" value="F:adenylate cyclase activity"/>
    <property type="evidence" value="ECO:0007669"/>
    <property type="project" value="UniProtKB-ARBA"/>
</dbReference>
<keyword evidence="4" id="KW-1185">Reference proteome</keyword>
<feature type="domain" description="Guanylate cyclase" evidence="2">
    <location>
        <begin position="7"/>
        <end position="121"/>
    </location>
</feature>
<proteinExistence type="predicted"/>
<dbReference type="GO" id="GO:0006171">
    <property type="term" value="P:cAMP biosynthetic process"/>
    <property type="evidence" value="ECO:0007669"/>
    <property type="project" value="TreeGrafter"/>
</dbReference>
<dbReference type="PANTHER" id="PTHR43081">
    <property type="entry name" value="ADENYLATE CYCLASE, TERMINAL-DIFFERENTIATION SPECIFIC-RELATED"/>
    <property type="match status" value="1"/>
</dbReference>
<dbReference type="Proteomes" id="UP000199144">
    <property type="component" value="Unassembled WGS sequence"/>
</dbReference>
<evidence type="ECO:0000313" key="3">
    <source>
        <dbReference type="EMBL" id="SFL41535.1"/>
    </source>
</evidence>
<dbReference type="InterPro" id="IPR001054">
    <property type="entry name" value="A/G_cyclase"/>
</dbReference>
<dbReference type="SMART" id="SM00028">
    <property type="entry name" value="TPR"/>
    <property type="match status" value="2"/>
</dbReference>
<dbReference type="SUPFAM" id="SSF48452">
    <property type="entry name" value="TPR-like"/>
    <property type="match status" value="1"/>
</dbReference>
<evidence type="ECO:0000259" key="2">
    <source>
        <dbReference type="PROSITE" id="PS50125"/>
    </source>
</evidence>
<dbReference type="PROSITE" id="PS50125">
    <property type="entry name" value="GUANYLATE_CYCLASE_2"/>
    <property type="match status" value="1"/>
</dbReference>
<dbReference type="PANTHER" id="PTHR43081:SF19">
    <property type="entry name" value="PH-SENSITIVE ADENYLATE CYCLASE RV1264"/>
    <property type="match status" value="1"/>
</dbReference>
<dbReference type="PROSITE" id="PS50005">
    <property type="entry name" value="TPR"/>
    <property type="match status" value="1"/>
</dbReference>
<dbReference type="RefSeq" id="WP_093090007.1">
    <property type="nucleotide sequence ID" value="NZ_FOTQ01000001.1"/>
</dbReference>
<gene>
    <name evidence="3" type="ORF">SAMN04488042_101108</name>
</gene>
<dbReference type="InterPro" id="IPR029787">
    <property type="entry name" value="Nucleotide_cyclase"/>
</dbReference>
<dbReference type="InterPro" id="IPR050697">
    <property type="entry name" value="Adenylyl/Guanylyl_Cyclase_3/4"/>
</dbReference>
<dbReference type="InterPro" id="IPR019734">
    <property type="entry name" value="TPR_rpt"/>
</dbReference>
<dbReference type="SUPFAM" id="SSF55073">
    <property type="entry name" value="Nucleotide cyclase"/>
    <property type="match status" value="1"/>
</dbReference>
<keyword evidence="1" id="KW-0802">TPR repeat</keyword>
<name>A0A1I4HH48_9RHOB</name>
<sequence>MEGRLVTILALDVVGYARLMHRNEEATLVNLSACRGMVDHHISERGGRIFGSAGDSVIAEFDSPVQAVRCAVAIQTQMSDPDRTPSQDPEFLFRCGINLGDVIREVNNLFGEGVNVAARLEAIAEPGGLCISQSVFEHIEGRVEADFVNFGPMNLKNIGKPVTVYGWLSDRAEQRVENPLQDKPVVAVLEFETLGAVGQSFLAEGLSEEIITTLSKVPGLCVVSRHSSAAYAARDVDIRRIGMELGASHILEGSIREVGNRVRISTQLLDATSRQHVWTDRYDRELEDIFDLQDDISLSIAKALHGEILEGEMAFERGSGTRDLRAWELQVRANEAMRSITRETSAAARIMAQKALIIDPDYASAMTTLALTHGLDARHGFSPSRARSLTLMREWAEQALSIDDRSAEAHGVLGFADNIEGKNTSAQNHFQRALEINPSHAEVTIRLALSQIFNGEEAQAVRTAERAMRLCPKHPPYYFGVYGFALRSVGRYEEAISAFRKYGAKVEGFGLIDLVIVYMQIGNEAAAREHAALLLRYRPNFTVREWAKTQLYSVKNGGNADIEALLKAGLPE</sequence>
<dbReference type="AlphaFoldDB" id="A0A1I4HH48"/>
<dbReference type="GO" id="GO:0035556">
    <property type="term" value="P:intracellular signal transduction"/>
    <property type="evidence" value="ECO:0007669"/>
    <property type="project" value="InterPro"/>
</dbReference>
<dbReference type="OrthoDB" id="54411at2"/>
<evidence type="ECO:0000256" key="1">
    <source>
        <dbReference type="PROSITE-ProRule" id="PRU00339"/>
    </source>
</evidence>
<dbReference type="STRING" id="254406.SAMN04488042_101108"/>
<dbReference type="Pfam" id="PF00211">
    <property type="entry name" value="Guanylate_cyc"/>
    <property type="match status" value="1"/>
</dbReference>
<dbReference type="EMBL" id="FOTQ01000001">
    <property type="protein sequence ID" value="SFL41535.1"/>
    <property type="molecule type" value="Genomic_DNA"/>
</dbReference>
<protein>
    <submittedName>
        <fullName evidence="3">TolB amino-terminal domain-containing protein</fullName>
    </submittedName>
</protein>
<dbReference type="Gene3D" id="3.30.70.1230">
    <property type="entry name" value="Nucleotide cyclase"/>
    <property type="match status" value="1"/>
</dbReference>
<feature type="repeat" description="TPR" evidence="1">
    <location>
        <begin position="407"/>
        <end position="440"/>
    </location>
</feature>
<reference evidence="3 4" key="1">
    <citation type="submission" date="2016-10" db="EMBL/GenBank/DDBJ databases">
        <authorList>
            <person name="de Groot N.N."/>
        </authorList>
    </citation>
    <scope>NUCLEOTIDE SEQUENCE [LARGE SCALE GENOMIC DNA]</scope>
    <source>
        <strain evidence="3 4">DSM 15283</strain>
    </source>
</reference>
<dbReference type="InterPro" id="IPR011990">
    <property type="entry name" value="TPR-like_helical_dom_sf"/>
</dbReference>
<dbReference type="Gene3D" id="1.25.40.10">
    <property type="entry name" value="Tetratricopeptide repeat domain"/>
    <property type="match status" value="1"/>
</dbReference>
<accession>A0A1I4HH48</accession>